<evidence type="ECO:0000256" key="3">
    <source>
        <dbReference type="ARBA" id="ARBA00023242"/>
    </source>
</evidence>
<feature type="compositionally biased region" description="Low complexity" evidence="5">
    <location>
        <begin position="401"/>
        <end position="419"/>
    </location>
</feature>
<dbReference type="InterPro" id="IPR006630">
    <property type="entry name" value="La_HTH"/>
</dbReference>
<reference evidence="10" key="1">
    <citation type="submission" date="2025-08" db="UniProtKB">
        <authorList>
            <consortium name="RefSeq"/>
        </authorList>
    </citation>
    <scope>IDENTIFICATION</scope>
    <source>
        <tissue evidence="10">Testes</tissue>
    </source>
</reference>
<dbReference type="Gene3D" id="3.30.70.330">
    <property type="match status" value="1"/>
</dbReference>
<keyword evidence="9" id="KW-1185">Reference proteome</keyword>
<evidence type="ECO:0000259" key="6">
    <source>
        <dbReference type="PROSITE" id="PS50102"/>
    </source>
</evidence>
<dbReference type="InterPro" id="IPR002344">
    <property type="entry name" value="Lupus_La"/>
</dbReference>
<dbReference type="InterPro" id="IPR024642">
    <property type="entry name" value="SUZ-C"/>
</dbReference>
<evidence type="ECO:0000256" key="4">
    <source>
        <dbReference type="PROSITE-ProRule" id="PRU00332"/>
    </source>
</evidence>
<organism evidence="9 10">
    <name type="scientific">Saccoglossus kowalevskii</name>
    <name type="common">Acorn worm</name>
    <dbReference type="NCBI Taxonomy" id="10224"/>
    <lineage>
        <taxon>Eukaryota</taxon>
        <taxon>Metazoa</taxon>
        <taxon>Hemichordata</taxon>
        <taxon>Enteropneusta</taxon>
        <taxon>Harrimaniidae</taxon>
        <taxon>Saccoglossus</taxon>
    </lineage>
</organism>
<dbReference type="InterPro" id="IPR036388">
    <property type="entry name" value="WH-like_DNA-bd_sf"/>
</dbReference>
<dbReference type="CDD" id="cd12289">
    <property type="entry name" value="RRM_LARP6"/>
    <property type="match status" value="1"/>
</dbReference>
<dbReference type="PROSITE" id="PS50102">
    <property type="entry name" value="RRM"/>
    <property type="match status" value="1"/>
</dbReference>
<dbReference type="RefSeq" id="XP_002741728.1">
    <property type="nucleotide sequence ID" value="XM_002741682.2"/>
</dbReference>
<dbReference type="PROSITE" id="PS51938">
    <property type="entry name" value="SUZ_C"/>
    <property type="match status" value="1"/>
</dbReference>
<evidence type="ECO:0000259" key="7">
    <source>
        <dbReference type="PROSITE" id="PS50961"/>
    </source>
</evidence>
<feature type="region of interest" description="Disordered" evidence="5">
    <location>
        <begin position="506"/>
        <end position="530"/>
    </location>
</feature>
<dbReference type="InterPro" id="IPR034880">
    <property type="entry name" value="LARP6_RRM"/>
</dbReference>
<name>A0ABM0H0W6_SACKO</name>
<evidence type="ECO:0000256" key="5">
    <source>
        <dbReference type="SAM" id="MobiDB-lite"/>
    </source>
</evidence>
<feature type="compositionally biased region" description="Polar residues" evidence="5">
    <location>
        <begin position="470"/>
        <end position="487"/>
    </location>
</feature>
<feature type="domain" description="RRM" evidence="6">
    <location>
        <begin position="194"/>
        <end position="289"/>
    </location>
</feature>
<dbReference type="Pfam" id="PF05383">
    <property type="entry name" value="La"/>
    <property type="match status" value="1"/>
</dbReference>
<dbReference type="Pfam" id="PF12901">
    <property type="entry name" value="SUZ-C"/>
    <property type="match status" value="1"/>
</dbReference>
<dbReference type="PRINTS" id="PR00302">
    <property type="entry name" value="LUPUSLA"/>
</dbReference>
<feature type="domain" description="SUZ-C" evidence="8">
    <location>
        <begin position="475"/>
        <end position="524"/>
    </location>
</feature>
<dbReference type="Gene3D" id="1.10.10.10">
    <property type="entry name" value="Winged helix-like DNA-binding domain superfamily/Winged helix DNA-binding domain"/>
    <property type="match status" value="1"/>
</dbReference>
<feature type="compositionally biased region" description="Basic and acidic residues" evidence="5">
    <location>
        <begin position="347"/>
        <end position="357"/>
    </location>
</feature>
<proteinExistence type="predicted"/>
<dbReference type="PANTHER" id="PTHR22792:SF140">
    <property type="entry name" value="ACHILLES, ISOFORM A"/>
    <property type="match status" value="1"/>
</dbReference>
<dbReference type="PANTHER" id="PTHR22792">
    <property type="entry name" value="LUPUS LA PROTEIN-RELATED"/>
    <property type="match status" value="1"/>
</dbReference>
<dbReference type="InterPro" id="IPR036390">
    <property type="entry name" value="WH_DNA-bd_sf"/>
</dbReference>
<feature type="compositionally biased region" description="Basic and acidic residues" evidence="5">
    <location>
        <begin position="291"/>
        <end position="302"/>
    </location>
</feature>
<gene>
    <name evidence="10" type="primary">LOC100366636</name>
</gene>
<evidence type="ECO:0000256" key="1">
    <source>
        <dbReference type="ARBA" id="ARBA00004123"/>
    </source>
</evidence>
<evidence type="ECO:0000313" key="10">
    <source>
        <dbReference type="RefSeq" id="XP_002741728.1"/>
    </source>
</evidence>
<keyword evidence="2 4" id="KW-0694">RNA-binding</keyword>
<evidence type="ECO:0000313" key="9">
    <source>
        <dbReference type="Proteomes" id="UP000694865"/>
    </source>
</evidence>
<protein>
    <submittedName>
        <fullName evidence="10">La-related protein 6-like</fullName>
    </submittedName>
</protein>
<feature type="region of interest" description="Disordered" evidence="5">
    <location>
        <begin position="57"/>
        <end position="97"/>
    </location>
</feature>
<dbReference type="InterPro" id="IPR012677">
    <property type="entry name" value="Nucleotide-bd_a/b_plait_sf"/>
</dbReference>
<accession>A0ABM0H0W6</accession>
<dbReference type="InterPro" id="IPR000504">
    <property type="entry name" value="RRM_dom"/>
</dbReference>
<comment type="subcellular location">
    <subcellularLocation>
        <location evidence="1">Nucleus</location>
    </subcellularLocation>
</comment>
<dbReference type="Proteomes" id="UP000694865">
    <property type="component" value="Unplaced"/>
</dbReference>
<dbReference type="PROSITE" id="PS50961">
    <property type="entry name" value="HTH_LA"/>
    <property type="match status" value="1"/>
</dbReference>
<dbReference type="GeneID" id="100366636"/>
<dbReference type="SUPFAM" id="SSF54928">
    <property type="entry name" value="RNA-binding domain, RBD"/>
    <property type="match status" value="1"/>
</dbReference>
<evidence type="ECO:0000256" key="2">
    <source>
        <dbReference type="ARBA" id="ARBA00022884"/>
    </source>
</evidence>
<sequence length="530" mass="58318">MSDVQAVQMVKSELETEDANEIIIEEKQDDVQYDTVPGTSPKQHVHLQVPKIQELAEDGTSSTYTSDEEALYHTDAQNETTKGEGKNGEGGQDDIWTPPEEELVQKIIKQVEFYFSDANIIKDAFLLKHVRRNKEGYVSLKLITSFKKMKSLTKDWKSVRFSLEKSDKLVINKEGTKVKRINALPENDETTPSRTIVAVNLPMQEPSIEAVADLFSKCGDIALIRILRPGKSLPQDVKKHQNQHPELGKTVCALVEFEKSESARKAKELLSNKDDWRNGMHIAVLSKSTPKKTEKTPKEANKEVPSPSNGQKTGNEKSAKANAAQNGEDGDSENEGKSRRRRKKKNNRLEVLGKKGEGSGFSSSSDVEVSSPSPFKGDKKGTPSPIKHLHISPKSGQNHLSPGVSPKSSPHSSPRTSPRSQRRNKPGQSSFLSPKASPLTSPEVKRKTDYSSDGSGSSSPWVQRRLLAAQDQNVLRSEGNSPRSSPLVSRRMVDPAIKPCLADLEGVIRQPKGPDGSKGFSLGRGKPLVN</sequence>
<dbReference type="InterPro" id="IPR045180">
    <property type="entry name" value="La_dom_prot"/>
</dbReference>
<keyword evidence="3" id="KW-0539">Nucleus</keyword>
<feature type="domain" description="HTH La-type RNA-binding" evidence="7">
    <location>
        <begin position="97"/>
        <end position="188"/>
    </location>
</feature>
<dbReference type="SMART" id="SM00715">
    <property type="entry name" value="LA"/>
    <property type="match status" value="1"/>
</dbReference>
<dbReference type="CDD" id="cd08033">
    <property type="entry name" value="LARP_6"/>
    <property type="match status" value="1"/>
</dbReference>
<feature type="region of interest" description="Disordered" evidence="5">
    <location>
        <begin position="280"/>
        <end position="491"/>
    </location>
</feature>
<dbReference type="InterPro" id="IPR035979">
    <property type="entry name" value="RBD_domain_sf"/>
</dbReference>
<feature type="compositionally biased region" description="Low complexity" evidence="5">
    <location>
        <begin position="360"/>
        <end position="375"/>
    </location>
</feature>
<evidence type="ECO:0000259" key="8">
    <source>
        <dbReference type="PROSITE" id="PS51938"/>
    </source>
</evidence>
<dbReference type="SUPFAM" id="SSF46785">
    <property type="entry name" value="Winged helix' DNA-binding domain"/>
    <property type="match status" value="1"/>
</dbReference>